<keyword evidence="11" id="KW-1185">Reference proteome</keyword>
<dbReference type="EMBL" id="EAAA01002756">
    <property type="status" value="NOT_ANNOTATED_CDS"/>
    <property type="molecule type" value="Genomic_DNA"/>
</dbReference>
<dbReference type="GO" id="GO:0008076">
    <property type="term" value="C:voltage-gated potassium channel complex"/>
    <property type="evidence" value="ECO:0000318"/>
    <property type="project" value="GO_Central"/>
</dbReference>
<evidence type="ECO:0000256" key="1">
    <source>
        <dbReference type="ARBA" id="ARBA00004141"/>
    </source>
</evidence>
<dbReference type="RefSeq" id="XP_026691484.1">
    <property type="nucleotide sequence ID" value="XM_026835683.1"/>
</dbReference>
<protein>
    <submittedName>
        <fullName evidence="10">Uncharacterized LOC100178028</fullName>
    </submittedName>
</protein>
<dbReference type="OrthoDB" id="5970708at2759"/>
<dbReference type="AlphaFoldDB" id="A0A1W2WAU2"/>
<dbReference type="eggNOG" id="ENOG502SUI2">
    <property type="taxonomic scope" value="Eukaryota"/>
</dbReference>
<dbReference type="InParanoid" id="A0A1W2WAU2"/>
<dbReference type="PANTHER" id="PTHR10258">
    <property type="entry name" value="CALCIUM-ACTIVATED POTASSIUM CHANNEL SUBUNIT BETA"/>
    <property type="match status" value="1"/>
</dbReference>
<dbReference type="GeneTree" id="ENSGT00950000183039"/>
<proteinExistence type="predicted"/>
<evidence type="ECO:0000256" key="3">
    <source>
        <dbReference type="ARBA" id="ARBA00022692"/>
    </source>
</evidence>
<feature type="transmembrane region" description="Helical" evidence="9">
    <location>
        <begin position="23"/>
        <end position="49"/>
    </location>
</feature>
<reference evidence="11" key="1">
    <citation type="journal article" date="2002" name="Science">
        <title>The draft genome of Ciona intestinalis: insights into chordate and vertebrate origins.</title>
        <authorList>
            <person name="Dehal P."/>
            <person name="Satou Y."/>
            <person name="Campbell R.K."/>
            <person name="Chapman J."/>
            <person name="Degnan B."/>
            <person name="De Tomaso A."/>
            <person name="Davidson B."/>
            <person name="Di Gregorio A."/>
            <person name="Gelpke M."/>
            <person name="Goodstein D.M."/>
            <person name="Harafuji N."/>
            <person name="Hastings K.E."/>
            <person name="Ho I."/>
            <person name="Hotta K."/>
            <person name="Huang W."/>
            <person name="Kawashima T."/>
            <person name="Lemaire P."/>
            <person name="Martinez D."/>
            <person name="Meinertzhagen I.A."/>
            <person name="Necula S."/>
            <person name="Nonaka M."/>
            <person name="Putnam N."/>
            <person name="Rash S."/>
            <person name="Saiga H."/>
            <person name="Satake M."/>
            <person name="Terry A."/>
            <person name="Yamada L."/>
            <person name="Wang H.G."/>
            <person name="Awazu S."/>
            <person name="Azumi K."/>
            <person name="Boore J."/>
            <person name="Branno M."/>
            <person name="Chin-Bow S."/>
            <person name="DeSantis R."/>
            <person name="Doyle S."/>
            <person name="Francino P."/>
            <person name="Keys D.N."/>
            <person name="Haga S."/>
            <person name="Hayashi H."/>
            <person name="Hino K."/>
            <person name="Imai K.S."/>
            <person name="Inaba K."/>
            <person name="Kano S."/>
            <person name="Kobayashi K."/>
            <person name="Kobayashi M."/>
            <person name="Lee B.I."/>
            <person name="Makabe K.W."/>
            <person name="Manohar C."/>
            <person name="Matassi G."/>
            <person name="Medina M."/>
            <person name="Mochizuki Y."/>
            <person name="Mount S."/>
            <person name="Morishita T."/>
            <person name="Miura S."/>
            <person name="Nakayama A."/>
            <person name="Nishizaka S."/>
            <person name="Nomoto H."/>
            <person name="Ohta F."/>
            <person name="Oishi K."/>
            <person name="Rigoutsos I."/>
            <person name="Sano M."/>
            <person name="Sasaki A."/>
            <person name="Sasakura Y."/>
            <person name="Shoguchi E."/>
            <person name="Shin-i T."/>
            <person name="Spagnuolo A."/>
            <person name="Stainier D."/>
            <person name="Suzuki M.M."/>
            <person name="Tassy O."/>
            <person name="Takatori N."/>
            <person name="Tokuoka M."/>
            <person name="Yagi K."/>
            <person name="Yoshizaki F."/>
            <person name="Wada S."/>
            <person name="Zhang C."/>
            <person name="Hyatt P.D."/>
            <person name="Larimer F."/>
            <person name="Detter C."/>
            <person name="Doggett N."/>
            <person name="Glavina T."/>
            <person name="Hawkins T."/>
            <person name="Richardson P."/>
            <person name="Lucas S."/>
            <person name="Kohara Y."/>
            <person name="Levine M."/>
            <person name="Satoh N."/>
            <person name="Rokhsar D.S."/>
        </authorList>
    </citation>
    <scope>NUCLEOTIDE SEQUENCE [LARGE SCALE GENOMIC DNA]</scope>
</reference>
<dbReference type="Ensembl" id="ENSCINT00000037266.1">
    <property type="protein sequence ID" value="ENSCINP00000034638.1"/>
    <property type="gene ID" value="ENSCING00000021528.1"/>
</dbReference>
<evidence type="ECO:0000256" key="6">
    <source>
        <dbReference type="ARBA" id="ARBA00023136"/>
    </source>
</evidence>
<dbReference type="Proteomes" id="UP000008144">
    <property type="component" value="Chromosome 8"/>
</dbReference>
<feature type="transmembrane region" description="Helical" evidence="9">
    <location>
        <begin position="190"/>
        <end position="209"/>
    </location>
</feature>
<keyword evidence="7" id="KW-0325">Glycoprotein</keyword>
<dbReference type="Pfam" id="PF03185">
    <property type="entry name" value="CaKB"/>
    <property type="match status" value="1"/>
</dbReference>
<dbReference type="GO" id="GO:0015269">
    <property type="term" value="F:calcium-activated potassium channel activity"/>
    <property type="evidence" value="ECO:0000318"/>
    <property type="project" value="GO_Central"/>
</dbReference>
<keyword evidence="2" id="KW-0813">Transport</keyword>
<evidence type="ECO:0000256" key="7">
    <source>
        <dbReference type="ARBA" id="ARBA00023180"/>
    </source>
</evidence>
<gene>
    <name evidence="10" type="primary">LOC100178028</name>
</gene>
<evidence type="ECO:0000313" key="10">
    <source>
        <dbReference type="Ensembl" id="ENSCINP00000034638.1"/>
    </source>
</evidence>
<evidence type="ECO:0000256" key="8">
    <source>
        <dbReference type="ARBA" id="ARBA00023303"/>
    </source>
</evidence>
<dbReference type="InterPro" id="IPR003930">
    <property type="entry name" value="K_chnl_Ca-activ_BK_bsu"/>
</dbReference>
<sequence length="445" mass="49905">MDSQVIGTICTTRRQRDRIRSSLHLLLLFSSPLILSSVLLLILVIIYHLRPFIVARGFTQTTCTVMGTDVLPVQVSCSAGTDAFTPCARIHVSYSTGGESTTRGILLENEQALVNCNPCSYTFGKYGLFHRGELECGGWKENFDPNVCVELFLKEFGNNNSTYPCYFNPHNEEQVVRQLNVDVNTVSHTLAWPLLACVVYALLAAFVSYDAKQRRLREKSLKKVKQSTRSHLYLSSSYKKKRLSISLGVKPPKDGPRINVNAHNIEIQSKRISVSVPAHLHNMTSDLSPTMDDPVVYDDILLEVPCGLDEDFDMRHLDLAVSEYNIDSLTANTSYFNTPLEDSMHFNTPLQGAHNNPVFYNTLPLQCIQEHRTDNRSRSHDFIGLDDDVYNGILASTPAPQDAISVTNSTMISEQDIDLYYTLSSNCRQNSSVILNHSNRSETTV</sequence>
<organism evidence="10 11">
    <name type="scientific">Ciona intestinalis</name>
    <name type="common">Transparent sea squirt</name>
    <name type="synonym">Ascidia intestinalis</name>
    <dbReference type="NCBI Taxonomy" id="7719"/>
    <lineage>
        <taxon>Eukaryota</taxon>
        <taxon>Metazoa</taxon>
        <taxon>Chordata</taxon>
        <taxon>Tunicata</taxon>
        <taxon>Ascidiacea</taxon>
        <taxon>Phlebobranchia</taxon>
        <taxon>Cionidae</taxon>
        <taxon>Ciona</taxon>
    </lineage>
</organism>
<keyword evidence="8" id="KW-0407">Ion channel</keyword>
<dbReference type="GO" id="GO:0015459">
    <property type="term" value="F:potassium channel regulator activity"/>
    <property type="evidence" value="ECO:0000318"/>
    <property type="project" value="GO_Central"/>
</dbReference>
<name>A0A1W2WAU2_CIOIN</name>
<evidence type="ECO:0000256" key="5">
    <source>
        <dbReference type="ARBA" id="ARBA00023065"/>
    </source>
</evidence>
<evidence type="ECO:0000256" key="2">
    <source>
        <dbReference type="ARBA" id="ARBA00022448"/>
    </source>
</evidence>
<reference evidence="10" key="3">
    <citation type="submission" date="2025-08" db="UniProtKB">
        <authorList>
            <consortium name="Ensembl"/>
        </authorList>
    </citation>
    <scope>IDENTIFICATION</scope>
</reference>
<keyword evidence="4 9" id="KW-1133">Transmembrane helix</keyword>
<evidence type="ECO:0000256" key="4">
    <source>
        <dbReference type="ARBA" id="ARBA00022989"/>
    </source>
</evidence>
<keyword evidence="3 9" id="KW-0812">Transmembrane</keyword>
<keyword evidence="6 9" id="KW-0472">Membrane</keyword>
<accession>H2XYA4</accession>
<dbReference type="GO" id="GO:0005513">
    <property type="term" value="P:detection of calcium ion"/>
    <property type="evidence" value="ECO:0000318"/>
    <property type="project" value="GO_Central"/>
</dbReference>
<keyword evidence="5" id="KW-0406">Ion transport</keyword>
<reference evidence="10" key="2">
    <citation type="journal article" date="2008" name="Genome Biol.">
        <title>Improved genome assembly and evidence-based global gene model set for the chordate Ciona intestinalis: new insight into intron and operon populations.</title>
        <authorList>
            <person name="Satou Y."/>
            <person name="Mineta K."/>
            <person name="Ogasawara M."/>
            <person name="Sasakura Y."/>
            <person name="Shoguchi E."/>
            <person name="Ueno K."/>
            <person name="Yamada L."/>
            <person name="Matsumoto J."/>
            <person name="Wasserscheid J."/>
            <person name="Dewar K."/>
            <person name="Wiley G.B."/>
            <person name="Macmil S.L."/>
            <person name="Roe B.A."/>
            <person name="Zeller R.W."/>
            <person name="Hastings K.E."/>
            <person name="Lemaire P."/>
            <person name="Lindquist E."/>
            <person name="Endo T."/>
            <person name="Hotta K."/>
            <person name="Inaba K."/>
        </authorList>
    </citation>
    <scope>NUCLEOTIDE SEQUENCE [LARGE SCALE GENOMIC DNA]</scope>
    <source>
        <strain evidence="10">wild type</strain>
    </source>
</reference>
<dbReference type="PANTHER" id="PTHR10258:SF12">
    <property type="match status" value="1"/>
</dbReference>
<evidence type="ECO:0000313" key="11">
    <source>
        <dbReference type="Proteomes" id="UP000008144"/>
    </source>
</evidence>
<accession>A0A1W2WAU2</accession>
<dbReference type="GeneID" id="100178028"/>
<dbReference type="KEGG" id="cin:100178028"/>
<comment type="subcellular location">
    <subcellularLocation>
        <location evidence="1">Membrane</location>
        <topology evidence="1">Multi-pass membrane protein</topology>
    </subcellularLocation>
</comment>
<reference evidence="10" key="4">
    <citation type="submission" date="2025-09" db="UniProtKB">
        <authorList>
            <consortium name="Ensembl"/>
        </authorList>
    </citation>
    <scope>IDENTIFICATION</scope>
</reference>
<evidence type="ECO:0000256" key="9">
    <source>
        <dbReference type="SAM" id="Phobius"/>
    </source>
</evidence>